<protein>
    <submittedName>
        <fullName evidence="4">YHYH protein</fullName>
    </submittedName>
</protein>
<evidence type="ECO:0000256" key="2">
    <source>
        <dbReference type="SAM" id="SignalP"/>
    </source>
</evidence>
<name>A0A7M2X0Q7_9BACT</name>
<dbReference type="RefSeq" id="WP_206294419.1">
    <property type="nucleotide sequence ID" value="NZ_CP063458.1"/>
</dbReference>
<keyword evidence="5" id="KW-1185">Reference proteome</keyword>
<feature type="domain" description="YHYH" evidence="3">
    <location>
        <begin position="231"/>
        <end position="325"/>
    </location>
</feature>
<dbReference type="PANTHER" id="PTHR30289">
    <property type="entry name" value="UNCHARACTERIZED PROTEIN YBCL-RELATED"/>
    <property type="match status" value="1"/>
</dbReference>
<evidence type="ECO:0000259" key="3">
    <source>
        <dbReference type="Pfam" id="PF14240"/>
    </source>
</evidence>
<dbReference type="InterPro" id="IPR005247">
    <property type="entry name" value="YbhB_YbcL/LppC-like"/>
</dbReference>
<organism evidence="4 5">
    <name type="scientific">Humisphaera borealis</name>
    <dbReference type="NCBI Taxonomy" id="2807512"/>
    <lineage>
        <taxon>Bacteria</taxon>
        <taxon>Pseudomonadati</taxon>
        <taxon>Planctomycetota</taxon>
        <taxon>Phycisphaerae</taxon>
        <taxon>Tepidisphaerales</taxon>
        <taxon>Tepidisphaeraceae</taxon>
        <taxon>Humisphaera</taxon>
    </lineage>
</organism>
<dbReference type="AlphaFoldDB" id="A0A7M2X0Q7"/>
<dbReference type="Pfam" id="PF14240">
    <property type="entry name" value="YHYH"/>
    <property type="match status" value="1"/>
</dbReference>
<feature type="region of interest" description="Disordered" evidence="1">
    <location>
        <begin position="22"/>
        <end position="41"/>
    </location>
</feature>
<dbReference type="EMBL" id="CP063458">
    <property type="protein sequence ID" value="QOV91234.1"/>
    <property type="molecule type" value="Genomic_DNA"/>
</dbReference>
<feature type="compositionally biased region" description="Gly residues" evidence="1">
    <location>
        <begin position="453"/>
        <end position="470"/>
    </location>
</feature>
<evidence type="ECO:0000313" key="5">
    <source>
        <dbReference type="Proteomes" id="UP000593765"/>
    </source>
</evidence>
<dbReference type="Proteomes" id="UP000593765">
    <property type="component" value="Chromosome"/>
</dbReference>
<reference evidence="4 5" key="1">
    <citation type="submission" date="2020-10" db="EMBL/GenBank/DDBJ databases">
        <title>Wide distribution of Phycisphaera-like planctomycetes from WD2101 soil group in peatlands and genome analysis of the first cultivated representative.</title>
        <authorList>
            <person name="Dedysh S.N."/>
            <person name="Beletsky A.V."/>
            <person name="Ivanova A."/>
            <person name="Kulichevskaya I.S."/>
            <person name="Suzina N.E."/>
            <person name="Philippov D.A."/>
            <person name="Rakitin A.L."/>
            <person name="Mardanov A.V."/>
            <person name="Ravin N.V."/>
        </authorList>
    </citation>
    <scope>NUCLEOTIDE SEQUENCE [LARGE SCALE GENOMIC DNA]</scope>
    <source>
        <strain evidence="4 5">M1803</strain>
    </source>
</reference>
<proteinExistence type="predicted"/>
<keyword evidence="2" id="KW-0732">Signal</keyword>
<evidence type="ECO:0000313" key="4">
    <source>
        <dbReference type="EMBL" id="QOV91234.1"/>
    </source>
</evidence>
<dbReference type="InterPro" id="IPR008914">
    <property type="entry name" value="PEBP"/>
</dbReference>
<feature type="signal peptide" evidence="2">
    <location>
        <begin position="1"/>
        <end position="22"/>
    </location>
</feature>
<dbReference type="CDD" id="cd00865">
    <property type="entry name" value="PEBP_bact_arch"/>
    <property type="match status" value="1"/>
</dbReference>
<sequence>MSLFRKSFALVALLGTGSVALAHPGHPNDPPTSRPSGSADRTWTVSGVARETGSFVMARDGFVQVRRSDDSLVTMRISALTDDDQVWIRQRIGDINAAASKARPTAGETMIDRVTELPAENARSEAFGDAIALARMAAESALPAAQMLMEQLAARGVATGGFEVAAPAELRPEIAKAFDAYVNLKAVKTRWDDRYFYVESNGIPAHQMMVGITAWQQQVPMPQKYTGENAWRIPLHPVPAKEPKSAKGNFLRGAIALAANGIPIFNPLNNRGDDALLFGELDDFGGHCGRADDYHYHIAPVHLQKTVGKGLPIAYALDGYAIYGYEEPDGSPVKPLDAMNGHKDENGSYHYHATKKYPYLNGGFHGEVVERDGQVDPQPRADSVRPALPPMRGAKITDFVQTKPGSYRLTYDVSGKKGTVSYTLADDGSAKFEFVDTAGNTTTETYTPRRRGPGGGGGGPGSGGGPGGGGGDRRPPPGAGDAPQGGNPPGGQGGNRPPRDGQRPPPRDGQRPPEGGDQRPPRDDPPRDNPPRDNSRPPEKAAAAIPPSAGPKLPALTLSSASVNAAGQISIDCTCDGAAVSPAIAWKDVPAGTKSFAVSLWHTAPDQEKSYWVVYNIPPKTTGLAQKSAGVGVVGLNDRRRNEYDPMCSKGPGVKTYHITVFALSAEPKLAADKANRAGLLEAIKDIKLAEATLDYQYERKAAK</sequence>
<dbReference type="PANTHER" id="PTHR30289:SF8">
    <property type="entry name" value="YHYH DOMAIN-CONTAINING PROTEIN"/>
    <property type="match status" value="1"/>
</dbReference>
<dbReference type="Pfam" id="PF01161">
    <property type="entry name" value="PBP"/>
    <property type="match status" value="1"/>
</dbReference>
<accession>A0A7M2X0Q7</accession>
<gene>
    <name evidence="4" type="ORF">IPV69_07715</name>
</gene>
<dbReference type="Gene3D" id="3.90.280.10">
    <property type="entry name" value="PEBP-like"/>
    <property type="match status" value="1"/>
</dbReference>
<dbReference type="InterPro" id="IPR036610">
    <property type="entry name" value="PEBP-like_sf"/>
</dbReference>
<dbReference type="SUPFAM" id="SSF49777">
    <property type="entry name" value="PEBP-like"/>
    <property type="match status" value="1"/>
</dbReference>
<feature type="compositionally biased region" description="Basic and acidic residues" evidence="1">
    <location>
        <begin position="497"/>
        <end position="539"/>
    </location>
</feature>
<feature type="region of interest" description="Disordered" evidence="1">
    <location>
        <begin position="439"/>
        <end position="551"/>
    </location>
</feature>
<feature type="chain" id="PRO_5034464388" evidence="2">
    <location>
        <begin position="23"/>
        <end position="704"/>
    </location>
</feature>
<evidence type="ECO:0000256" key="1">
    <source>
        <dbReference type="SAM" id="MobiDB-lite"/>
    </source>
</evidence>
<dbReference type="KEGG" id="hbs:IPV69_07715"/>
<dbReference type="InterPro" id="IPR025924">
    <property type="entry name" value="YHYH_dom"/>
</dbReference>